<sequence>MPLAFIIGGTGQIGLAVAATLARRGWDVRLASRAAPPAKGPWRHVTLDRSVSGALASALGEGADLMMDCISMDAAHAEELRSVQDRVGRIVATSSASVYRDTDGRTLDEARETGFPRFPVPISEDHPTVAPGPQTYSTRKVAMEQTLLSGARIPVTILRPCAIHGPYSKHAREWWFAKRLLDGRQRIPLAYAGRSRFQTTSTKAIANAVVHALKGHAPSVLNVTDADAPTVVEIGRAIMAAMECDAELVGLPDGPCLPSLGTTPWSVEHALVCASSAPAAGTYADTVPEAVQWLLEAMHDRDWRDVLPQLAAYPWELFDYEADDYALSDARAGPIRI</sequence>
<accession>A0A2S9IWK4</accession>
<comment type="caution">
    <text evidence="2">The sequence shown here is derived from an EMBL/GenBank/DDBJ whole genome shotgun (WGS) entry which is preliminary data.</text>
</comment>
<evidence type="ECO:0000313" key="2">
    <source>
        <dbReference type="EMBL" id="PRD44916.1"/>
    </source>
</evidence>
<dbReference type="InterPro" id="IPR051783">
    <property type="entry name" value="NAD(P)-dependent_oxidoreduct"/>
</dbReference>
<proteinExistence type="predicted"/>
<protein>
    <submittedName>
        <fullName evidence="2">Reductase</fullName>
    </submittedName>
</protein>
<feature type="domain" description="NAD-dependent epimerase/dehydratase" evidence="1">
    <location>
        <begin position="5"/>
        <end position="221"/>
    </location>
</feature>
<dbReference type="PANTHER" id="PTHR48079:SF6">
    <property type="entry name" value="NAD(P)-BINDING DOMAIN-CONTAINING PROTEIN-RELATED"/>
    <property type="match status" value="1"/>
</dbReference>
<dbReference type="SUPFAM" id="SSF51735">
    <property type="entry name" value="NAD(P)-binding Rossmann-fold domains"/>
    <property type="match status" value="1"/>
</dbReference>
<gene>
    <name evidence="2" type="ORF">C5748_05970</name>
</gene>
<dbReference type="EMBL" id="PVBR01000003">
    <property type="protein sequence ID" value="PRD44916.1"/>
    <property type="molecule type" value="Genomic_DNA"/>
</dbReference>
<dbReference type="PANTHER" id="PTHR48079">
    <property type="entry name" value="PROTEIN YEEZ"/>
    <property type="match status" value="1"/>
</dbReference>
<keyword evidence="3" id="KW-1185">Reference proteome</keyword>
<dbReference type="GO" id="GO:0005737">
    <property type="term" value="C:cytoplasm"/>
    <property type="evidence" value="ECO:0007669"/>
    <property type="project" value="TreeGrafter"/>
</dbReference>
<name>A0A2S9IWK4_9HYPH</name>
<dbReference type="GO" id="GO:0004029">
    <property type="term" value="F:aldehyde dehydrogenase (NAD+) activity"/>
    <property type="evidence" value="ECO:0007669"/>
    <property type="project" value="TreeGrafter"/>
</dbReference>
<dbReference type="Proteomes" id="UP000239434">
    <property type="component" value="Unassembled WGS sequence"/>
</dbReference>
<organism evidence="2 3">
    <name type="scientific">Phyllobacterium phragmitis</name>
    <dbReference type="NCBI Taxonomy" id="2670329"/>
    <lineage>
        <taxon>Bacteria</taxon>
        <taxon>Pseudomonadati</taxon>
        <taxon>Pseudomonadota</taxon>
        <taxon>Alphaproteobacteria</taxon>
        <taxon>Hyphomicrobiales</taxon>
        <taxon>Phyllobacteriaceae</taxon>
        <taxon>Phyllobacterium</taxon>
    </lineage>
</organism>
<evidence type="ECO:0000259" key="1">
    <source>
        <dbReference type="Pfam" id="PF01370"/>
    </source>
</evidence>
<dbReference type="Gene3D" id="3.40.50.720">
    <property type="entry name" value="NAD(P)-binding Rossmann-like Domain"/>
    <property type="match status" value="1"/>
</dbReference>
<dbReference type="InterPro" id="IPR036291">
    <property type="entry name" value="NAD(P)-bd_dom_sf"/>
</dbReference>
<dbReference type="Pfam" id="PF01370">
    <property type="entry name" value="Epimerase"/>
    <property type="match status" value="1"/>
</dbReference>
<dbReference type="InterPro" id="IPR001509">
    <property type="entry name" value="Epimerase_deHydtase"/>
</dbReference>
<dbReference type="AlphaFoldDB" id="A0A2S9IWK4"/>
<evidence type="ECO:0000313" key="3">
    <source>
        <dbReference type="Proteomes" id="UP000239434"/>
    </source>
</evidence>
<dbReference type="RefSeq" id="WP_105740997.1">
    <property type="nucleotide sequence ID" value="NZ_PVBR01000003.1"/>
</dbReference>
<reference evidence="2 3" key="1">
    <citation type="submission" date="2018-02" db="EMBL/GenBank/DDBJ databases">
        <title>The draft genome of Phyllobacterium sp. 1N-3.</title>
        <authorList>
            <person name="Liu L."/>
            <person name="Li L."/>
            <person name="Zhang X."/>
            <person name="Wang T."/>
            <person name="Liang L."/>
        </authorList>
    </citation>
    <scope>NUCLEOTIDE SEQUENCE [LARGE SCALE GENOMIC DNA]</scope>
    <source>
        <strain evidence="2 3">1N-3</strain>
    </source>
</reference>